<protein>
    <submittedName>
        <fullName evidence="1">Uncharacterized protein</fullName>
    </submittedName>
</protein>
<sequence length="54" mass="6380">MLSALQKNHKITLSIIDSLNFLFLLSVKDSIQENLYSLKQNFVKIVRKYFLVTY</sequence>
<gene>
    <name evidence="1" type="ORF">H1P_470022</name>
</gene>
<name>A0A563VYV7_9CYAN</name>
<dbReference type="EMBL" id="CAACVJ010000412">
    <property type="protein sequence ID" value="VEP16609.1"/>
    <property type="molecule type" value="Genomic_DNA"/>
</dbReference>
<organism evidence="1 2">
    <name type="scientific">Hyella patelloides LEGE 07179</name>
    <dbReference type="NCBI Taxonomy" id="945734"/>
    <lineage>
        <taxon>Bacteria</taxon>
        <taxon>Bacillati</taxon>
        <taxon>Cyanobacteriota</taxon>
        <taxon>Cyanophyceae</taxon>
        <taxon>Pleurocapsales</taxon>
        <taxon>Hyellaceae</taxon>
        <taxon>Hyella</taxon>
    </lineage>
</organism>
<dbReference type="Proteomes" id="UP000320055">
    <property type="component" value="Unassembled WGS sequence"/>
</dbReference>
<proteinExistence type="predicted"/>
<reference evidence="1 2" key="1">
    <citation type="submission" date="2019-01" db="EMBL/GenBank/DDBJ databases">
        <authorList>
            <person name="Brito A."/>
        </authorList>
    </citation>
    <scope>NUCLEOTIDE SEQUENCE [LARGE SCALE GENOMIC DNA]</scope>
    <source>
        <strain evidence="1">1</strain>
    </source>
</reference>
<dbReference type="AlphaFoldDB" id="A0A563VYV7"/>
<evidence type="ECO:0000313" key="2">
    <source>
        <dbReference type="Proteomes" id="UP000320055"/>
    </source>
</evidence>
<evidence type="ECO:0000313" key="1">
    <source>
        <dbReference type="EMBL" id="VEP16609.1"/>
    </source>
</evidence>
<keyword evidence="2" id="KW-1185">Reference proteome</keyword>
<accession>A0A563VYV7</accession>